<feature type="domain" description="IclR-ED" evidence="5">
    <location>
        <begin position="127"/>
        <end position="315"/>
    </location>
</feature>
<evidence type="ECO:0000256" key="2">
    <source>
        <dbReference type="ARBA" id="ARBA00023125"/>
    </source>
</evidence>
<name>A0A1G9YBU7_9PSED</name>
<keyword evidence="1" id="KW-0805">Transcription regulation</keyword>
<keyword evidence="3" id="KW-0804">Transcription</keyword>
<feature type="domain" description="HTH iclR-type" evidence="4">
    <location>
        <begin position="67"/>
        <end position="126"/>
    </location>
</feature>
<dbReference type="SMART" id="SM00346">
    <property type="entry name" value="HTH_ICLR"/>
    <property type="match status" value="1"/>
</dbReference>
<accession>A0A1G9YBU7</accession>
<gene>
    <name evidence="6" type="primary">kdgR_2</name>
    <name evidence="6" type="ORF">PSAN_28850</name>
    <name evidence="7" type="ORF">SAMN04490179_2295</name>
</gene>
<dbReference type="PANTHER" id="PTHR30136:SF35">
    <property type="entry name" value="HTH-TYPE TRANSCRIPTIONAL REGULATOR RV1719"/>
    <property type="match status" value="1"/>
</dbReference>
<dbReference type="Pfam" id="PF09339">
    <property type="entry name" value="HTH_IclR"/>
    <property type="match status" value="1"/>
</dbReference>
<keyword evidence="9" id="KW-1185">Reference proteome</keyword>
<evidence type="ECO:0000256" key="1">
    <source>
        <dbReference type="ARBA" id="ARBA00023015"/>
    </source>
</evidence>
<dbReference type="Proteomes" id="UP000182470">
    <property type="component" value="Chromosome I"/>
</dbReference>
<proteinExistence type="predicted"/>
<dbReference type="PROSITE" id="PS51078">
    <property type="entry name" value="ICLR_ED"/>
    <property type="match status" value="1"/>
</dbReference>
<evidence type="ECO:0000259" key="5">
    <source>
        <dbReference type="PROSITE" id="PS51078"/>
    </source>
</evidence>
<evidence type="ECO:0000313" key="9">
    <source>
        <dbReference type="Proteomes" id="UP000748067"/>
    </source>
</evidence>
<keyword evidence="2 7" id="KW-0238">DNA-binding</keyword>
<dbReference type="InterPro" id="IPR014757">
    <property type="entry name" value="Tscrpt_reg_IclR_C"/>
</dbReference>
<evidence type="ECO:0000313" key="8">
    <source>
        <dbReference type="Proteomes" id="UP000182470"/>
    </source>
</evidence>
<evidence type="ECO:0000313" key="7">
    <source>
        <dbReference type="EMBL" id="SDN06001.1"/>
    </source>
</evidence>
<dbReference type="Pfam" id="PF01614">
    <property type="entry name" value="IclR_C"/>
    <property type="match status" value="1"/>
</dbReference>
<evidence type="ECO:0000256" key="3">
    <source>
        <dbReference type="ARBA" id="ARBA00023163"/>
    </source>
</evidence>
<dbReference type="EMBL" id="JXDI01000001">
    <property type="protein sequence ID" value="KAF2410454.1"/>
    <property type="molecule type" value="Genomic_DNA"/>
</dbReference>
<evidence type="ECO:0000259" key="4">
    <source>
        <dbReference type="PROSITE" id="PS51077"/>
    </source>
</evidence>
<dbReference type="AlphaFoldDB" id="A0A1G9YBU7"/>
<dbReference type="GO" id="GO:0045892">
    <property type="term" value="P:negative regulation of DNA-templated transcription"/>
    <property type="evidence" value="ECO:0007669"/>
    <property type="project" value="TreeGrafter"/>
</dbReference>
<dbReference type="PANTHER" id="PTHR30136">
    <property type="entry name" value="HELIX-TURN-HELIX TRANSCRIPTIONAL REGULATOR, ICLR FAMILY"/>
    <property type="match status" value="1"/>
</dbReference>
<sequence length="317" mass="35230">MLANAVCQFAHLRLIHRIREQARSHIWISTVLRFSICHNGAVFVLPNRPDMQENAHTPVKDAAPTGTQTLLRGLGVVQAVAAGARDLKEIAKRIGTTRSTTHRLASCLVEERYLRVVPQVGYLLGPKLIELGFQAREELPLVSLAVPYLDELSALTGDTIHLAIREYDDVLYLHKNPGRNGPEMRSRVGHRMPLARTGVGKAMLLDDSVQEWQRLYDASLPAAGKSQQWPQHPEQSWAQFEQRMHEYVEGGYAFDLEDNEPSIRCVAAPVRDASRRIVAGISIASTVPYMPLEKMAELIPVIKQVAARLSAELGAKA</sequence>
<dbReference type="GO" id="GO:0003677">
    <property type="term" value="F:DNA binding"/>
    <property type="evidence" value="ECO:0007669"/>
    <property type="project" value="UniProtKB-KW"/>
</dbReference>
<reference evidence="7 8" key="2">
    <citation type="submission" date="2016-10" db="EMBL/GenBank/DDBJ databases">
        <authorList>
            <person name="de Groot N.N."/>
        </authorList>
    </citation>
    <scope>NUCLEOTIDE SEQUENCE [LARGE SCALE GENOMIC DNA]</scope>
    <source>
        <strain evidence="7 8">BS2772</strain>
    </source>
</reference>
<reference evidence="6 9" key="1">
    <citation type="submission" date="2015-01" db="EMBL/GenBank/DDBJ databases">
        <title>Genome Sequence of Pseudomonas antarctica CMS 35.</title>
        <authorList>
            <person name="Voget S."/>
            <person name="Chow J."/>
            <person name="Daniel R."/>
            <person name="Streit W."/>
        </authorList>
    </citation>
    <scope>NUCLEOTIDE SEQUENCE [LARGE SCALE GENOMIC DNA]</scope>
    <source>
        <strain evidence="6 9">CMS 35</strain>
    </source>
</reference>
<evidence type="ECO:0000313" key="6">
    <source>
        <dbReference type="EMBL" id="KAF2410454.1"/>
    </source>
</evidence>
<dbReference type="InterPro" id="IPR036390">
    <property type="entry name" value="WH_DNA-bd_sf"/>
</dbReference>
<dbReference type="InterPro" id="IPR005471">
    <property type="entry name" value="Tscrpt_reg_IclR_N"/>
</dbReference>
<dbReference type="InterPro" id="IPR029016">
    <property type="entry name" value="GAF-like_dom_sf"/>
</dbReference>
<dbReference type="EMBL" id="LT629704">
    <property type="protein sequence ID" value="SDN06001.1"/>
    <property type="molecule type" value="Genomic_DNA"/>
</dbReference>
<dbReference type="SUPFAM" id="SSF46785">
    <property type="entry name" value="Winged helix' DNA-binding domain"/>
    <property type="match status" value="1"/>
</dbReference>
<dbReference type="GO" id="GO:0003700">
    <property type="term" value="F:DNA-binding transcription factor activity"/>
    <property type="evidence" value="ECO:0007669"/>
    <property type="project" value="TreeGrafter"/>
</dbReference>
<dbReference type="Proteomes" id="UP000748067">
    <property type="component" value="Unassembled WGS sequence"/>
</dbReference>
<dbReference type="Gene3D" id="1.10.10.10">
    <property type="entry name" value="Winged helix-like DNA-binding domain superfamily/Winged helix DNA-binding domain"/>
    <property type="match status" value="1"/>
</dbReference>
<dbReference type="InterPro" id="IPR050707">
    <property type="entry name" value="HTH_MetabolicPath_Reg"/>
</dbReference>
<protein>
    <submittedName>
        <fullName evidence="7">DNA-binding transcriptional regulator, IclR family</fullName>
    </submittedName>
    <submittedName>
        <fullName evidence="6">Transcriptional regulator KdgR</fullName>
    </submittedName>
</protein>
<dbReference type="SUPFAM" id="SSF55781">
    <property type="entry name" value="GAF domain-like"/>
    <property type="match status" value="1"/>
</dbReference>
<dbReference type="PROSITE" id="PS51077">
    <property type="entry name" value="HTH_ICLR"/>
    <property type="match status" value="1"/>
</dbReference>
<dbReference type="Gene3D" id="3.30.450.40">
    <property type="match status" value="1"/>
</dbReference>
<dbReference type="InterPro" id="IPR036388">
    <property type="entry name" value="WH-like_DNA-bd_sf"/>
</dbReference>
<organism evidence="7 8">
    <name type="scientific">Pseudomonas antarctica</name>
    <dbReference type="NCBI Taxonomy" id="219572"/>
    <lineage>
        <taxon>Bacteria</taxon>
        <taxon>Pseudomonadati</taxon>
        <taxon>Pseudomonadota</taxon>
        <taxon>Gammaproteobacteria</taxon>
        <taxon>Pseudomonadales</taxon>
        <taxon>Pseudomonadaceae</taxon>
        <taxon>Pseudomonas</taxon>
    </lineage>
</organism>